<keyword evidence="2" id="KW-1185">Reference proteome</keyword>
<name>A0ACB7TMX4_HYAAI</name>
<dbReference type="Proteomes" id="UP000821845">
    <property type="component" value="Chromosome 1"/>
</dbReference>
<dbReference type="EMBL" id="CM023481">
    <property type="protein sequence ID" value="KAH6948380.1"/>
    <property type="molecule type" value="Genomic_DNA"/>
</dbReference>
<gene>
    <name evidence="1" type="ORF">HPB50_023830</name>
</gene>
<comment type="caution">
    <text evidence="1">The sequence shown here is derived from an EMBL/GenBank/DDBJ whole genome shotgun (WGS) entry which is preliminary data.</text>
</comment>
<accession>A0ACB7TMX4</accession>
<protein>
    <submittedName>
        <fullName evidence="1">Uncharacterized protein</fullName>
    </submittedName>
</protein>
<sequence>MRSRRGLSSVEVHVFDSTAKPESGVLTGGLTFLGYYSECIAALQSGRRTATTNESQAPPFTSTYCLATVSFANAQLWPPKSFRPSTVA</sequence>
<evidence type="ECO:0000313" key="2">
    <source>
        <dbReference type="Proteomes" id="UP000821845"/>
    </source>
</evidence>
<evidence type="ECO:0000313" key="1">
    <source>
        <dbReference type="EMBL" id="KAH6948380.1"/>
    </source>
</evidence>
<reference evidence="1" key="1">
    <citation type="submission" date="2020-05" db="EMBL/GenBank/DDBJ databases">
        <title>Large-scale comparative analyses of tick genomes elucidate their genetic diversity and vector capacities.</title>
        <authorList>
            <person name="Jia N."/>
            <person name="Wang J."/>
            <person name="Shi W."/>
            <person name="Du L."/>
            <person name="Sun Y."/>
            <person name="Zhan W."/>
            <person name="Jiang J."/>
            <person name="Wang Q."/>
            <person name="Zhang B."/>
            <person name="Ji P."/>
            <person name="Sakyi L.B."/>
            <person name="Cui X."/>
            <person name="Yuan T."/>
            <person name="Jiang B."/>
            <person name="Yang W."/>
            <person name="Lam T.T.-Y."/>
            <person name="Chang Q."/>
            <person name="Ding S."/>
            <person name="Wang X."/>
            <person name="Zhu J."/>
            <person name="Ruan X."/>
            <person name="Zhao L."/>
            <person name="Wei J."/>
            <person name="Que T."/>
            <person name="Du C."/>
            <person name="Cheng J."/>
            <person name="Dai P."/>
            <person name="Han X."/>
            <person name="Huang E."/>
            <person name="Gao Y."/>
            <person name="Liu J."/>
            <person name="Shao H."/>
            <person name="Ye R."/>
            <person name="Li L."/>
            <person name="Wei W."/>
            <person name="Wang X."/>
            <person name="Wang C."/>
            <person name="Yang T."/>
            <person name="Huo Q."/>
            <person name="Li W."/>
            <person name="Guo W."/>
            <person name="Chen H."/>
            <person name="Zhou L."/>
            <person name="Ni X."/>
            <person name="Tian J."/>
            <person name="Zhou Y."/>
            <person name="Sheng Y."/>
            <person name="Liu T."/>
            <person name="Pan Y."/>
            <person name="Xia L."/>
            <person name="Li J."/>
            <person name="Zhao F."/>
            <person name="Cao W."/>
        </authorList>
    </citation>
    <scope>NUCLEOTIDE SEQUENCE</scope>
    <source>
        <strain evidence="1">Hyas-2018</strain>
    </source>
</reference>
<proteinExistence type="predicted"/>
<organism evidence="1 2">
    <name type="scientific">Hyalomma asiaticum</name>
    <name type="common">Tick</name>
    <dbReference type="NCBI Taxonomy" id="266040"/>
    <lineage>
        <taxon>Eukaryota</taxon>
        <taxon>Metazoa</taxon>
        <taxon>Ecdysozoa</taxon>
        <taxon>Arthropoda</taxon>
        <taxon>Chelicerata</taxon>
        <taxon>Arachnida</taxon>
        <taxon>Acari</taxon>
        <taxon>Parasitiformes</taxon>
        <taxon>Ixodida</taxon>
        <taxon>Ixodoidea</taxon>
        <taxon>Ixodidae</taxon>
        <taxon>Hyalomminae</taxon>
        <taxon>Hyalomma</taxon>
    </lineage>
</organism>